<name>A0A1A8JHT3_NOTKU</name>
<dbReference type="AlphaFoldDB" id="A0A1A8JHT3"/>
<organism evidence="2">
    <name type="scientific">Nothobranchius kuhntae</name>
    <name type="common">Beira killifish</name>
    <dbReference type="NCBI Taxonomy" id="321403"/>
    <lineage>
        <taxon>Eukaryota</taxon>
        <taxon>Metazoa</taxon>
        <taxon>Chordata</taxon>
        <taxon>Craniata</taxon>
        <taxon>Vertebrata</taxon>
        <taxon>Euteleostomi</taxon>
        <taxon>Actinopterygii</taxon>
        <taxon>Neopterygii</taxon>
        <taxon>Teleostei</taxon>
        <taxon>Neoteleostei</taxon>
        <taxon>Acanthomorphata</taxon>
        <taxon>Ovalentaria</taxon>
        <taxon>Atherinomorphae</taxon>
        <taxon>Cyprinodontiformes</taxon>
        <taxon>Nothobranchiidae</taxon>
        <taxon>Nothobranchius</taxon>
    </lineage>
</organism>
<protein>
    <submittedName>
        <fullName evidence="2">Uncharacterized protein</fullName>
    </submittedName>
</protein>
<accession>A0A1A8JHT3</accession>
<proteinExistence type="predicted"/>
<feature type="non-terminal residue" evidence="2">
    <location>
        <position position="1"/>
    </location>
</feature>
<gene>
    <name evidence="2" type="primary">Nfu_g_1_014781</name>
</gene>
<reference evidence="2" key="1">
    <citation type="submission" date="2016-05" db="EMBL/GenBank/DDBJ databases">
        <authorList>
            <person name="Lavstsen T."/>
            <person name="Jespersen J.S."/>
        </authorList>
    </citation>
    <scope>NUCLEOTIDE SEQUENCE</scope>
    <source>
        <tissue evidence="2">Brain</tissue>
    </source>
</reference>
<feature type="region of interest" description="Disordered" evidence="1">
    <location>
        <begin position="32"/>
        <end position="65"/>
    </location>
</feature>
<evidence type="ECO:0000313" key="2">
    <source>
        <dbReference type="EMBL" id="SBR08671.1"/>
    </source>
</evidence>
<sequence length="149" mass="16440">WSSSSSAASGAVMAFESRCHRLHPHLITEQHRFERSQRAGGHRNAVNEPEREISTVTNNKHPSGEQAASVLMEGRAELYLQRSSSIQVGGDCGSAPFTSEDVTQGGGDGWRKRLQLMMVVQNNVSVRRDDADVVSRLSRPLMDVKSDHQ</sequence>
<reference evidence="2" key="2">
    <citation type="submission" date="2016-06" db="EMBL/GenBank/DDBJ databases">
        <title>The genome of a short-lived fish provides insights into sex chromosome evolution and the genetic control of aging.</title>
        <authorList>
            <person name="Reichwald K."/>
            <person name="Felder M."/>
            <person name="Petzold A."/>
            <person name="Koch P."/>
            <person name="Groth M."/>
            <person name="Platzer M."/>
        </authorList>
    </citation>
    <scope>NUCLEOTIDE SEQUENCE</scope>
    <source>
        <tissue evidence="2">Brain</tissue>
    </source>
</reference>
<evidence type="ECO:0000256" key="1">
    <source>
        <dbReference type="SAM" id="MobiDB-lite"/>
    </source>
</evidence>
<dbReference type="EMBL" id="HAED01021918">
    <property type="protein sequence ID" value="SBR08671.1"/>
    <property type="molecule type" value="Transcribed_RNA"/>
</dbReference>